<gene>
    <name evidence="8" type="ORF">ACFO4E_27965</name>
</gene>
<proteinExistence type="inferred from homology"/>
<evidence type="ECO:0000256" key="5">
    <source>
        <dbReference type="ARBA" id="ARBA00022989"/>
    </source>
</evidence>
<name>A0ABV9E4X1_9ACTN</name>
<feature type="transmembrane region" description="Helical" evidence="7">
    <location>
        <begin position="48"/>
        <end position="69"/>
    </location>
</feature>
<evidence type="ECO:0000256" key="7">
    <source>
        <dbReference type="SAM" id="Phobius"/>
    </source>
</evidence>
<dbReference type="RefSeq" id="WP_378579955.1">
    <property type="nucleotide sequence ID" value="NZ_JBHSFQ010000044.1"/>
</dbReference>
<keyword evidence="3" id="KW-1003">Cell membrane</keyword>
<keyword evidence="5 7" id="KW-1133">Transmembrane helix</keyword>
<comment type="caution">
    <text evidence="8">The sequence shown here is derived from an EMBL/GenBank/DDBJ whole genome shotgun (WGS) entry which is preliminary data.</text>
</comment>
<feature type="transmembrane region" description="Helical" evidence="7">
    <location>
        <begin position="81"/>
        <end position="99"/>
    </location>
</feature>
<comment type="subcellular location">
    <subcellularLocation>
        <location evidence="1">Cell membrane</location>
        <topology evidence="1">Multi-pass membrane protein</topology>
    </subcellularLocation>
</comment>
<dbReference type="EMBL" id="JBHSFQ010000044">
    <property type="protein sequence ID" value="MFC4565713.1"/>
    <property type="molecule type" value="Genomic_DNA"/>
</dbReference>
<dbReference type="Proteomes" id="UP001595923">
    <property type="component" value="Unassembled WGS sequence"/>
</dbReference>
<evidence type="ECO:0000256" key="1">
    <source>
        <dbReference type="ARBA" id="ARBA00004651"/>
    </source>
</evidence>
<evidence type="ECO:0000256" key="4">
    <source>
        <dbReference type="ARBA" id="ARBA00022692"/>
    </source>
</evidence>
<sequence>MNLLAELGSCLAYGVVGTLLMAVGYVIVDVLTPGKLHELIWTGRNKNATLIVAANTLGTAMVVFSAIMASESGLVNGLLSTAGYGMIGLVLMAAAFLMLDALTPGKLGSIVAEAELHPAAWVNAAAHVSVALVVAAAIS</sequence>
<protein>
    <submittedName>
        <fullName evidence="8">DUF350 domain-containing protein</fullName>
    </submittedName>
</protein>
<evidence type="ECO:0000256" key="2">
    <source>
        <dbReference type="ARBA" id="ARBA00005779"/>
    </source>
</evidence>
<evidence type="ECO:0000256" key="6">
    <source>
        <dbReference type="ARBA" id="ARBA00023136"/>
    </source>
</evidence>
<reference evidence="9" key="1">
    <citation type="journal article" date="2019" name="Int. J. Syst. Evol. Microbiol.">
        <title>The Global Catalogue of Microorganisms (GCM) 10K type strain sequencing project: providing services to taxonomists for standard genome sequencing and annotation.</title>
        <authorList>
            <consortium name="The Broad Institute Genomics Platform"/>
            <consortium name="The Broad Institute Genome Sequencing Center for Infectious Disease"/>
            <person name="Wu L."/>
            <person name="Ma J."/>
        </authorList>
    </citation>
    <scope>NUCLEOTIDE SEQUENCE [LARGE SCALE GENOMIC DNA]</scope>
    <source>
        <strain evidence="9">XZYJ18</strain>
    </source>
</reference>
<dbReference type="InterPro" id="IPR007140">
    <property type="entry name" value="DUF350"/>
</dbReference>
<comment type="similarity">
    <text evidence="2">Belongs to the UPF0719 family.</text>
</comment>
<organism evidence="8 9">
    <name type="scientific">Nocardiopsis mangrovi</name>
    <dbReference type="NCBI Taxonomy" id="1179818"/>
    <lineage>
        <taxon>Bacteria</taxon>
        <taxon>Bacillati</taxon>
        <taxon>Actinomycetota</taxon>
        <taxon>Actinomycetes</taxon>
        <taxon>Streptosporangiales</taxon>
        <taxon>Nocardiopsidaceae</taxon>
        <taxon>Nocardiopsis</taxon>
    </lineage>
</organism>
<feature type="transmembrane region" description="Helical" evidence="7">
    <location>
        <begin position="7"/>
        <end position="28"/>
    </location>
</feature>
<evidence type="ECO:0000256" key="3">
    <source>
        <dbReference type="ARBA" id="ARBA00022475"/>
    </source>
</evidence>
<accession>A0ABV9E4X1</accession>
<evidence type="ECO:0000313" key="9">
    <source>
        <dbReference type="Proteomes" id="UP001595923"/>
    </source>
</evidence>
<evidence type="ECO:0000313" key="8">
    <source>
        <dbReference type="EMBL" id="MFC4565713.1"/>
    </source>
</evidence>
<keyword evidence="9" id="KW-1185">Reference proteome</keyword>
<keyword evidence="6 7" id="KW-0472">Membrane</keyword>
<keyword evidence="4 7" id="KW-0812">Transmembrane</keyword>
<feature type="transmembrane region" description="Helical" evidence="7">
    <location>
        <begin position="119"/>
        <end position="138"/>
    </location>
</feature>
<dbReference type="Pfam" id="PF03994">
    <property type="entry name" value="DUF350"/>
    <property type="match status" value="1"/>
</dbReference>